<dbReference type="Pfam" id="PF23034">
    <property type="entry name" value="DUF7035"/>
    <property type="match status" value="1"/>
</dbReference>
<evidence type="ECO:0000259" key="3">
    <source>
        <dbReference type="Pfam" id="PF23033"/>
    </source>
</evidence>
<dbReference type="Pfam" id="PF24893">
    <property type="entry name" value="DUF7743"/>
    <property type="match status" value="1"/>
</dbReference>
<evidence type="ECO:0000259" key="6">
    <source>
        <dbReference type="Pfam" id="PF25820"/>
    </source>
</evidence>
<feature type="domain" description="DUF7949" evidence="6">
    <location>
        <begin position="999"/>
        <end position="1033"/>
    </location>
</feature>
<name>A0A151ZB36_TIELA</name>
<feature type="domain" description="ComC supersandwich" evidence="2">
    <location>
        <begin position="1044"/>
        <end position="1268"/>
    </location>
</feature>
<dbReference type="InterPro" id="IPR055463">
    <property type="entry name" value="DUF7035"/>
</dbReference>
<keyword evidence="1" id="KW-0812">Transmembrane</keyword>
<keyword evidence="8" id="KW-1185">Reference proteome</keyword>
<dbReference type="InterPro" id="IPR054484">
    <property type="entry name" value="ComC_SSD"/>
</dbReference>
<gene>
    <name evidence="7" type="ORF">DLAC_08074</name>
</gene>
<reference evidence="7 8" key="1">
    <citation type="submission" date="2015-12" db="EMBL/GenBank/DDBJ databases">
        <title>Dictyostelia acquired genes for synthesis and detection of signals that induce cell-type specialization by lateral gene transfer from prokaryotes.</title>
        <authorList>
            <person name="Gloeckner G."/>
            <person name="Schaap P."/>
        </authorList>
    </citation>
    <scope>NUCLEOTIDE SEQUENCE [LARGE SCALE GENOMIC DNA]</scope>
    <source>
        <strain evidence="7 8">TK</strain>
    </source>
</reference>
<dbReference type="EMBL" id="LODT01000035">
    <property type="protein sequence ID" value="KYQ91162.1"/>
    <property type="molecule type" value="Genomic_DNA"/>
</dbReference>
<evidence type="ECO:0000313" key="8">
    <source>
        <dbReference type="Proteomes" id="UP000076078"/>
    </source>
</evidence>
<feature type="transmembrane region" description="Helical" evidence="1">
    <location>
        <begin position="1295"/>
        <end position="1318"/>
    </location>
</feature>
<evidence type="ECO:0000259" key="5">
    <source>
        <dbReference type="Pfam" id="PF24893"/>
    </source>
</evidence>
<evidence type="ECO:0000256" key="1">
    <source>
        <dbReference type="SAM" id="Phobius"/>
    </source>
</evidence>
<keyword evidence="1" id="KW-0472">Membrane</keyword>
<comment type="caution">
    <text evidence="7">The sequence shown here is derived from an EMBL/GenBank/DDBJ whole genome shotgun (WGS) entry which is preliminary data.</text>
</comment>
<dbReference type="Pfam" id="PF23033">
    <property type="entry name" value="DUF7034"/>
    <property type="match status" value="1"/>
</dbReference>
<feature type="domain" description="DUF7035" evidence="4">
    <location>
        <begin position="622"/>
        <end position="762"/>
    </location>
</feature>
<organism evidence="7 8">
    <name type="scientific">Tieghemostelium lacteum</name>
    <name type="common">Slime mold</name>
    <name type="synonym">Dictyostelium lacteum</name>
    <dbReference type="NCBI Taxonomy" id="361077"/>
    <lineage>
        <taxon>Eukaryota</taxon>
        <taxon>Amoebozoa</taxon>
        <taxon>Evosea</taxon>
        <taxon>Eumycetozoa</taxon>
        <taxon>Dictyostelia</taxon>
        <taxon>Dictyosteliales</taxon>
        <taxon>Raperosteliaceae</taxon>
        <taxon>Tieghemostelium</taxon>
    </lineage>
</organism>
<dbReference type="Pfam" id="PF22933">
    <property type="entry name" value="ComC_SSD"/>
    <property type="match status" value="1"/>
</dbReference>
<keyword evidence="1" id="KW-1133">Transmembrane helix</keyword>
<sequence length="1335" mass="148771">MFNKTNPFDKDVYGISTGCSVVYIWRVERLDPEPNFTPTDVISVSYNSGGTSNVYLDGDNWIGSAVVNVPVNLSVTLNVSLNGVDIASLGNFNCQPIPYPPSTVPQQTPTIYNYQSNYYEIIEFNFSKSTPTSIQLSTTNFIGTLDWITFGKGFINYNLGKTNTLTTISSKISVPVGNPFNTDEVALTQVPSFPISSNVNLDYTVLLYPEPSAPNKGLVNLYIIIKYPRNYTGYYSLTSGLENSYYTVKQPNILEFAGDSAHRAILYGFNYDTSNNDDDITFKLIKYQSSSFVQDQIISYTVNTNRVLSYTTTSFTEYTTPINIQEYETTMSGFDQPFSISFAFNLYHYNFIWRAPYGIIKMTGNTFEFSAPYLQNVYMGALVGPDIVKNIGSVQDFVPPTITSLSFRPVRLDNRLLTIVSLRVLDSSSGVYQILINNGEFVLDSSNLEDGSIYNGTYEKLIDYTNSNYYQAPIFQVSDVAGNVATITNFIEMTPIPLFPNIIPNTLEYRMNHVMTFFEFRDIVMDLSTSSKSNQLKVNFTYVDPNFIVKLTIFDGIQRDPFLGYWDYNLKLFIVDFNLPPYPPSGYVDFKVEFPALTYHSYMLDYYGFSNQKLLLQSTTTDRLPPMAVSITAVPSNNPIIYSDTYIGWDIVISDSVSGIKSVKASAVSNINRQPINATVVYDTFQDTVSVRLSFQIIASTFVSQIFTLNYLEFTDNNGMVSFYEYNHLNELGPTSVSDNTFTISPLMQMFNALDNLTISATSTYAGTDLVPPFLTYYHQNAVLVDVMSDERTIIITFNVSDTMSISNTINPYCYAHGLLFSYTGVQASLQSSSGNNASFQCALRLPYGFGYPGQKITFSIHGYADDWGRIGGVSYNDISTITSQDASVNVQANFTNPYLDKITYKLSPDKNKVSLTIYGYRFGVTAGVLSVNFNNGNSSSPYYTLTSNVLLITEYFKPSSNRAMVTYKNLNNGDSNIYPLLIDGLLTPPPTNLPDVGCVGVPLCGGPSNGVCTQRGCQCISPWVGIDCLSQVVIISPPNINTSNPETGNNYTTTLPNGKEVQLKTLISILSINQLNHENMVVTRHVPSTWVYRNTTSQLNDSNIQEFNYQGTIINGNITTNVTVIVQYYKNQQIIKFADKNMTILPSSLKYSIEISPYYFNSSVNSLQLIMSASIQSISDDSSSCSYQESGTTIDNEDYVKLQIDEHSLYAKFIKFGLIDNRTREINNKIINSADGNQTATSNIQLIGIQIPHFVKNAILDPDFSLLLDTKPASDKENALCESKETRGLTKAQLAGIIIAATCGGIILIGALFYTLYRNNLTFKIKIQSVIKLK</sequence>
<feature type="domain" description="DUF7743" evidence="5">
    <location>
        <begin position="395"/>
        <end position="501"/>
    </location>
</feature>
<evidence type="ECO:0000313" key="7">
    <source>
        <dbReference type="EMBL" id="KYQ91162.1"/>
    </source>
</evidence>
<dbReference type="InterPro" id="IPR057709">
    <property type="entry name" value="DUF7949"/>
</dbReference>
<dbReference type="Proteomes" id="UP000076078">
    <property type="component" value="Unassembled WGS sequence"/>
</dbReference>
<dbReference type="Pfam" id="PF25820">
    <property type="entry name" value="DUF7949"/>
    <property type="match status" value="1"/>
</dbReference>
<dbReference type="InterPro" id="IPR055462">
    <property type="entry name" value="DUF7034"/>
</dbReference>
<protein>
    <submittedName>
        <fullName evidence="7">EGF-like domain-containing protein</fullName>
    </submittedName>
</protein>
<proteinExistence type="predicted"/>
<feature type="domain" description="DUF7034" evidence="3">
    <location>
        <begin position="773"/>
        <end position="893"/>
    </location>
</feature>
<evidence type="ECO:0000259" key="4">
    <source>
        <dbReference type="Pfam" id="PF23034"/>
    </source>
</evidence>
<accession>A0A151ZB36</accession>
<dbReference type="InterPro" id="IPR056645">
    <property type="entry name" value="DUF7743"/>
</dbReference>
<dbReference type="InParanoid" id="A0A151ZB36"/>
<evidence type="ECO:0000259" key="2">
    <source>
        <dbReference type="Pfam" id="PF22933"/>
    </source>
</evidence>
<dbReference type="PANTHER" id="PTHR31378">
    <property type="entry name" value="EGF-LIKE DOMAIN-CONTAINING PROTEIN-RELATED-RELATED"/>
    <property type="match status" value="1"/>
</dbReference>